<accession>A0A0C7R2Y0</accession>
<keyword evidence="1" id="KW-0812">Transmembrane</keyword>
<reference evidence="2 3" key="1">
    <citation type="submission" date="2015-01" db="EMBL/GenBank/DDBJ databases">
        <authorList>
            <person name="Aslett A.Martin."/>
            <person name="De Silva Nishadi"/>
        </authorList>
    </citation>
    <scope>NUCLEOTIDE SEQUENCE [LARGE SCALE GENOMIC DNA]</scope>
    <source>
        <strain evidence="2 3">R28058</strain>
    </source>
</reference>
<dbReference type="RefSeq" id="WP_055341619.1">
    <property type="nucleotide sequence ID" value="NZ_CDNI01000003.1"/>
</dbReference>
<protein>
    <submittedName>
        <fullName evidence="2">Uncharacterized protein</fullName>
    </submittedName>
</protein>
<gene>
    <name evidence="2" type="ORF">R28058_09131</name>
</gene>
<proteinExistence type="predicted"/>
<keyword evidence="1" id="KW-0472">Membrane</keyword>
<dbReference type="AlphaFoldDB" id="A0A0C7R2Y0"/>
<evidence type="ECO:0000313" key="2">
    <source>
        <dbReference type="EMBL" id="CEQ03180.1"/>
    </source>
</evidence>
<evidence type="ECO:0000256" key="1">
    <source>
        <dbReference type="SAM" id="Phobius"/>
    </source>
</evidence>
<feature type="transmembrane region" description="Helical" evidence="1">
    <location>
        <begin position="7"/>
        <end position="28"/>
    </location>
</feature>
<dbReference type="Proteomes" id="UP000049127">
    <property type="component" value="Unassembled WGS sequence"/>
</dbReference>
<name>A0A0C7R2Y0_PARSO</name>
<organism evidence="2 3">
    <name type="scientific">Paraclostridium sordellii</name>
    <name type="common">Clostridium sordellii</name>
    <dbReference type="NCBI Taxonomy" id="1505"/>
    <lineage>
        <taxon>Bacteria</taxon>
        <taxon>Bacillati</taxon>
        <taxon>Bacillota</taxon>
        <taxon>Clostridia</taxon>
        <taxon>Peptostreptococcales</taxon>
        <taxon>Peptostreptococcaceae</taxon>
        <taxon>Paraclostridium</taxon>
    </lineage>
</organism>
<keyword evidence="1" id="KW-1133">Transmembrane helix</keyword>
<sequence length="135" mass="16149">MQKLVKIFFILIVCFVLSNINVYSINYYDLYFEKFKEEFEKGPLLNLNNGLDYKIKYNVNLSKDELDVIGHSLKLNLNEYKVINKNQHIKLKDSVEFRYIYKVIEGNIVKDYGSWQKEKKVILKIPIDVKYLQNN</sequence>
<dbReference type="EMBL" id="CEKZ01000003">
    <property type="protein sequence ID" value="CEQ03180.1"/>
    <property type="molecule type" value="Genomic_DNA"/>
</dbReference>
<evidence type="ECO:0000313" key="3">
    <source>
        <dbReference type="Proteomes" id="UP000049127"/>
    </source>
</evidence>